<feature type="domain" description="Transcriptional repressor PaaX-like N-terminal" evidence="1">
    <location>
        <begin position="30"/>
        <end position="97"/>
    </location>
</feature>
<evidence type="ECO:0000259" key="3">
    <source>
        <dbReference type="Pfam" id="PF20803"/>
    </source>
</evidence>
<dbReference type="InterPro" id="IPR013225">
    <property type="entry name" value="PaaX_C"/>
</dbReference>
<dbReference type="Gene3D" id="1.20.58.1460">
    <property type="match status" value="1"/>
</dbReference>
<feature type="domain" description="Transcriptional repressor PaaX-like C-terminal" evidence="2">
    <location>
        <begin position="202"/>
        <end position="280"/>
    </location>
</feature>
<evidence type="ECO:0000313" key="4">
    <source>
        <dbReference type="EMBL" id="MBB4765068.1"/>
    </source>
</evidence>
<dbReference type="InterPro" id="IPR036388">
    <property type="entry name" value="WH-like_DNA-bd_sf"/>
</dbReference>
<dbReference type="AlphaFoldDB" id="A0A7W7MS83"/>
<sequence>MASAPSAPGNGTADLAPALNRRHAGGAESARGLLFTVLGELVLPAERCTLTSAFIDVLGRLGVEEKATRQALMRTAADGWLVTQRQGRRTAYALSEDARRLLTDGAARIYGFRGAQPDWDGRWLLILARVPETERAARHLLRTRLTWAGFGSPTPGAWISTHVDRAGEAERVLDEAGLREDAQMFRAEHHGGSLPAMVRQAWDLDAIERRYEEFLAEFAREPSSDPLSRTIQLVHAWRRFPQIDPELPGELLPARWSGSRAAELFHRRHEEWVAAARAEWQRITDPAALRS</sequence>
<reference evidence="4 5" key="1">
    <citation type="submission" date="2020-08" db="EMBL/GenBank/DDBJ databases">
        <title>Sequencing the genomes of 1000 actinobacteria strains.</title>
        <authorList>
            <person name="Klenk H.-P."/>
        </authorList>
    </citation>
    <scope>NUCLEOTIDE SEQUENCE [LARGE SCALE GENOMIC DNA]</scope>
    <source>
        <strain evidence="4 5">DSM 43149</strain>
    </source>
</reference>
<dbReference type="Pfam" id="PF07848">
    <property type="entry name" value="PaaX"/>
    <property type="match status" value="1"/>
</dbReference>
<dbReference type="EMBL" id="JACHNH010000001">
    <property type="protein sequence ID" value="MBB4765068.1"/>
    <property type="molecule type" value="Genomic_DNA"/>
</dbReference>
<feature type="domain" description="Transcriptional repressor PaaX-like central Cas2-like" evidence="3">
    <location>
        <begin position="117"/>
        <end position="193"/>
    </location>
</feature>
<dbReference type="PANTHER" id="PTHR30319:SF1">
    <property type="entry name" value="TRANSCRIPTIONAL REPRESSOR PAAX"/>
    <property type="match status" value="1"/>
</dbReference>
<proteinExistence type="predicted"/>
<name>A0A7W7MS83_9ACTN</name>
<dbReference type="PIRSF" id="PIRSF020623">
    <property type="entry name" value="PaaX"/>
    <property type="match status" value="1"/>
</dbReference>
<gene>
    <name evidence="4" type="ORF">BJ971_005624</name>
</gene>
<protein>
    <submittedName>
        <fullName evidence="4">Phenylacetic acid degradation operon negative regulatory protein</fullName>
    </submittedName>
</protein>
<dbReference type="Pfam" id="PF08223">
    <property type="entry name" value="PaaX_C"/>
    <property type="match status" value="1"/>
</dbReference>
<dbReference type="Gene3D" id="1.10.10.10">
    <property type="entry name" value="Winged helix-like DNA-binding domain superfamily/Winged helix DNA-binding domain"/>
    <property type="match status" value="1"/>
</dbReference>
<dbReference type="InterPro" id="IPR048846">
    <property type="entry name" value="PaaX-like_central"/>
</dbReference>
<dbReference type="RefSeq" id="WP_203709640.1">
    <property type="nucleotide sequence ID" value="NZ_BOMK01000071.1"/>
</dbReference>
<dbReference type="InterPro" id="IPR012906">
    <property type="entry name" value="PaaX-like_N"/>
</dbReference>
<dbReference type="GO" id="GO:0006351">
    <property type="term" value="P:DNA-templated transcription"/>
    <property type="evidence" value="ECO:0007669"/>
    <property type="project" value="InterPro"/>
</dbReference>
<dbReference type="Gene3D" id="3.30.70.2650">
    <property type="match status" value="1"/>
</dbReference>
<dbReference type="Pfam" id="PF20803">
    <property type="entry name" value="PaaX_M"/>
    <property type="match status" value="1"/>
</dbReference>
<accession>A0A7W7MS83</accession>
<dbReference type="Proteomes" id="UP000578112">
    <property type="component" value="Unassembled WGS sequence"/>
</dbReference>
<keyword evidence="5" id="KW-1185">Reference proteome</keyword>
<evidence type="ECO:0000259" key="1">
    <source>
        <dbReference type="Pfam" id="PF07848"/>
    </source>
</evidence>
<evidence type="ECO:0000313" key="5">
    <source>
        <dbReference type="Proteomes" id="UP000578112"/>
    </source>
</evidence>
<evidence type="ECO:0000259" key="2">
    <source>
        <dbReference type="Pfam" id="PF08223"/>
    </source>
</evidence>
<comment type="caution">
    <text evidence="4">The sequence shown here is derived from an EMBL/GenBank/DDBJ whole genome shotgun (WGS) entry which is preliminary data.</text>
</comment>
<dbReference type="InterPro" id="IPR011965">
    <property type="entry name" value="PaaX_trns_reg"/>
</dbReference>
<organism evidence="4 5">
    <name type="scientific">Actinoplanes digitatis</name>
    <dbReference type="NCBI Taxonomy" id="1868"/>
    <lineage>
        <taxon>Bacteria</taxon>
        <taxon>Bacillati</taxon>
        <taxon>Actinomycetota</taxon>
        <taxon>Actinomycetes</taxon>
        <taxon>Micromonosporales</taxon>
        <taxon>Micromonosporaceae</taxon>
        <taxon>Actinoplanes</taxon>
    </lineage>
</organism>
<dbReference type="PANTHER" id="PTHR30319">
    <property type="entry name" value="PHENYLACETIC ACID REGULATOR-RELATED TRANSCRIPTIONAL REPRESSOR"/>
    <property type="match status" value="1"/>
</dbReference>